<comment type="subcellular location">
    <subcellularLocation>
        <location evidence="4">Cytoplasm</location>
    </subcellularLocation>
</comment>
<gene>
    <name evidence="4" type="primary">fliW</name>
    <name evidence="5" type="ORF">FHP05_07640</name>
</gene>
<comment type="subunit">
    <text evidence="4">Interacts with translational regulator CsrA and flagellin(s).</text>
</comment>
<dbReference type="HAMAP" id="MF_01185">
    <property type="entry name" value="FliW"/>
    <property type="match status" value="1"/>
</dbReference>
<keyword evidence="5" id="KW-0966">Cell projection</keyword>
<protein>
    <recommendedName>
        <fullName evidence="4">Flagellar assembly factor FliW</fullName>
    </recommendedName>
</protein>
<evidence type="ECO:0000313" key="6">
    <source>
        <dbReference type="Proteomes" id="UP000321574"/>
    </source>
</evidence>
<evidence type="ECO:0000256" key="4">
    <source>
        <dbReference type="HAMAP-Rule" id="MF_01185"/>
    </source>
</evidence>
<evidence type="ECO:0000256" key="2">
    <source>
        <dbReference type="ARBA" id="ARBA00022795"/>
    </source>
</evidence>
<dbReference type="Gene3D" id="2.30.290.10">
    <property type="entry name" value="BH3618-like"/>
    <property type="match status" value="1"/>
</dbReference>
<dbReference type="NCBIfam" id="NF009793">
    <property type="entry name" value="PRK13285.1-1"/>
    <property type="match status" value="1"/>
</dbReference>
<organism evidence="5 6">
    <name type="scientific">Cerasibacillus terrae</name>
    <dbReference type="NCBI Taxonomy" id="2498845"/>
    <lineage>
        <taxon>Bacteria</taxon>
        <taxon>Bacillati</taxon>
        <taxon>Bacillota</taxon>
        <taxon>Bacilli</taxon>
        <taxon>Bacillales</taxon>
        <taxon>Bacillaceae</taxon>
        <taxon>Cerasibacillus</taxon>
    </lineage>
</organism>
<dbReference type="Proteomes" id="UP000321574">
    <property type="component" value="Unassembled WGS sequence"/>
</dbReference>
<dbReference type="GO" id="GO:0006417">
    <property type="term" value="P:regulation of translation"/>
    <property type="evidence" value="ECO:0007669"/>
    <property type="project" value="UniProtKB-KW"/>
</dbReference>
<evidence type="ECO:0000313" key="5">
    <source>
        <dbReference type="EMBL" id="TXL65006.1"/>
    </source>
</evidence>
<dbReference type="AlphaFoldDB" id="A0A5C8NV58"/>
<dbReference type="Pfam" id="PF02623">
    <property type="entry name" value="FliW"/>
    <property type="match status" value="1"/>
</dbReference>
<dbReference type="EMBL" id="VDUW01000004">
    <property type="protein sequence ID" value="TXL65006.1"/>
    <property type="molecule type" value="Genomic_DNA"/>
</dbReference>
<dbReference type="GO" id="GO:0044780">
    <property type="term" value="P:bacterial-type flagellum assembly"/>
    <property type="evidence" value="ECO:0007669"/>
    <property type="project" value="UniProtKB-UniRule"/>
</dbReference>
<keyword evidence="1 4" id="KW-0963">Cytoplasm</keyword>
<keyword evidence="5" id="KW-0282">Flagellum</keyword>
<proteinExistence type="inferred from homology"/>
<comment type="caution">
    <text evidence="5">The sequence shown here is derived from an EMBL/GenBank/DDBJ whole genome shotgun (WGS) entry which is preliminary data.</text>
</comment>
<reference evidence="5 6" key="1">
    <citation type="submission" date="2019-06" db="EMBL/GenBank/DDBJ databases">
        <title>Cerasibacillus sp. nov., isolated from maize field.</title>
        <authorList>
            <person name="Lin S.-Y."/>
            <person name="Tsai C.-F."/>
            <person name="Young C.-C."/>
        </authorList>
    </citation>
    <scope>NUCLEOTIDE SEQUENCE [LARGE SCALE GENOMIC DNA]</scope>
    <source>
        <strain evidence="5 6">CC-CFT480</strain>
    </source>
</reference>
<dbReference type="OrthoDB" id="9801235at2"/>
<comment type="similarity">
    <text evidence="4">Belongs to the FliW family.</text>
</comment>
<keyword evidence="2 4" id="KW-1005">Bacterial flagellum biogenesis</keyword>
<dbReference type="GO" id="GO:0005737">
    <property type="term" value="C:cytoplasm"/>
    <property type="evidence" value="ECO:0007669"/>
    <property type="project" value="UniProtKB-SubCell"/>
</dbReference>
<keyword evidence="4" id="KW-0143">Chaperone</keyword>
<dbReference type="InterPro" id="IPR024046">
    <property type="entry name" value="Flagellar_assmbl_FliW_dom_sf"/>
</dbReference>
<dbReference type="PANTHER" id="PTHR39190:SF1">
    <property type="entry name" value="FLAGELLAR ASSEMBLY FACTOR FLIW"/>
    <property type="match status" value="1"/>
</dbReference>
<dbReference type="PANTHER" id="PTHR39190">
    <property type="entry name" value="FLAGELLAR ASSEMBLY FACTOR FLIW"/>
    <property type="match status" value="1"/>
</dbReference>
<accession>A0A5C8NV58</accession>
<evidence type="ECO:0000256" key="3">
    <source>
        <dbReference type="ARBA" id="ARBA00022845"/>
    </source>
</evidence>
<dbReference type="RefSeq" id="WP_147666745.1">
    <property type="nucleotide sequence ID" value="NZ_VDUW01000004.1"/>
</dbReference>
<sequence>MKLHTRYLGEVTIDPDKVLHFPNGLPGFPKETKFVLLDLPGNPVFQTLQSVKTSEIAFIVTNPYHFYAEYTFHLDKQIIEQLRIQTEADVMVLSIVTIKDPFDQSTLNLKAPIIMNATIKIGKQYILNENHFPVKASIKSTKEKGE</sequence>
<name>A0A5C8NV58_9BACI</name>
<dbReference type="InterPro" id="IPR003775">
    <property type="entry name" value="Flagellar_assembly_factor_FliW"/>
</dbReference>
<evidence type="ECO:0000256" key="1">
    <source>
        <dbReference type="ARBA" id="ARBA00022490"/>
    </source>
</evidence>
<dbReference type="SUPFAM" id="SSF141457">
    <property type="entry name" value="BH3618-like"/>
    <property type="match status" value="1"/>
</dbReference>
<keyword evidence="5" id="KW-0969">Cilium</keyword>
<keyword evidence="6" id="KW-1185">Reference proteome</keyword>
<comment type="function">
    <text evidence="4">Acts as an anti-CsrA protein, binds CsrA and prevents it from repressing translation of its target genes, one of which is flagellin. Binds to flagellin and participates in the assembly of the flagellum.</text>
</comment>
<keyword evidence="3 4" id="KW-0810">Translation regulation</keyword>